<proteinExistence type="predicted"/>
<dbReference type="PIRSF" id="PIRSF017393">
    <property type="entry name" value="MTase_SAV2177"/>
    <property type="match status" value="1"/>
</dbReference>
<dbReference type="GO" id="GO:0032259">
    <property type="term" value="P:methylation"/>
    <property type="evidence" value="ECO:0007669"/>
    <property type="project" value="UniProtKB-KW"/>
</dbReference>
<reference evidence="1 2" key="1">
    <citation type="journal article" date="2019" name="Int. J. Syst. Evol. Microbiol.">
        <title>The Global Catalogue of Microorganisms (GCM) 10K type strain sequencing project: providing services to taxonomists for standard genome sequencing and annotation.</title>
        <authorList>
            <consortium name="The Broad Institute Genomics Platform"/>
            <consortium name="The Broad Institute Genome Sequencing Center for Infectious Disease"/>
            <person name="Wu L."/>
            <person name="Ma J."/>
        </authorList>
    </citation>
    <scope>NUCLEOTIDE SEQUENCE [LARGE SCALE GENOMIC DNA]</scope>
    <source>
        <strain evidence="1 2">JCM 16374</strain>
    </source>
</reference>
<comment type="caution">
    <text evidence="1">The sequence shown here is derived from an EMBL/GenBank/DDBJ whole genome shotgun (WGS) entry which is preliminary data.</text>
</comment>
<dbReference type="Gene3D" id="3.40.50.150">
    <property type="entry name" value="Vaccinia Virus protein VP39"/>
    <property type="match status" value="1"/>
</dbReference>
<keyword evidence="1" id="KW-0489">Methyltransferase</keyword>
<keyword evidence="1" id="KW-0808">Transferase</keyword>
<keyword evidence="2" id="KW-1185">Reference proteome</keyword>
<sequence>MYNWLLGGKDNYVVDRQAARILLQLVPNYGELVRSNKRFLWRVVRLLAEQHGVKQFLDHGVGLPAQVNVHQIVQQVDSNARVVYIDNDPMVLAHGRALLEENDETAVIEADVADTEAIFGHCEVQRLIDFERPVAALFVSVLHCLPDRADPVGMVRRVARRLAPGSFVVVCQLTSEDAQVRSQVTEFMRGCVGTWGRVRRRCEVAACFDGMDVLAPGLVEVSSWRPGPGESVPASHACQEYGGVGMVR</sequence>
<gene>
    <name evidence="1" type="ORF">GCM10009864_59290</name>
</gene>
<evidence type="ECO:0000313" key="2">
    <source>
        <dbReference type="Proteomes" id="UP001500994"/>
    </source>
</evidence>
<dbReference type="EMBL" id="BAAARK010000024">
    <property type="protein sequence ID" value="GAA2679283.1"/>
    <property type="molecule type" value="Genomic_DNA"/>
</dbReference>
<dbReference type="InterPro" id="IPR029063">
    <property type="entry name" value="SAM-dependent_MTases_sf"/>
</dbReference>
<accession>A0ABN3SNT8</accession>
<dbReference type="Proteomes" id="UP001500994">
    <property type="component" value="Unassembled WGS sequence"/>
</dbReference>
<dbReference type="Pfam" id="PF04672">
    <property type="entry name" value="Methyltransf_19"/>
    <property type="match status" value="1"/>
</dbReference>
<dbReference type="GO" id="GO:0008168">
    <property type="term" value="F:methyltransferase activity"/>
    <property type="evidence" value="ECO:0007669"/>
    <property type="project" value="UniProtKB-KW"/>
</dbReference>
<organism evidence="1 2">
    <name type="scientific">Streptomyces lunalinharesii</name>
    <dbReference type="NCBI Taxonomy" id="333384"/>
    <lineage>
        <taxon>Bacteria</taxon>
        <taxon>Bacillati</taxon>
        <taxon>Actinomycetota</taxon>
        <taxon>Actinomycetes</taxon>
        <taxon>Kitasatosporales</taxon>
        <taxon>Streptomycetaceae</taxon>
        <taxon>Streptomyces</taxon>
    </lineage>
</organism>
<evidence type="ECO:0000313" key="1">
    <source>
        <dbReference type="EMBL" id="GAA2679283.1"/>
    </source>
</evidence>
<protein>
    <submittedName>
        <fullName evidence="1">SAM-dependent methyltransferase</fullName>
    </submittedName>
</protein>
<name>A0ABN3SNT8_9ACTN</name>
<dbReference type="SUPFAM" id="SSF53335">
    <property type="entry name" value="S-adenosyl-L-methionine-dependent methyltransferases"/>
    <property type="match status" value="1"/>
</dbReference>
<dbReference type="InterPro" id="IPR006764">
    <property type="entry name" value="SAM_dep_MeTrfase_SAV2177_type"/>
</dbReference>